<reference evidence="2 3" key="1">
    <citation type="submission" date="2023-11" db="EMBL/GenBank/DDBJ databases">
        <authorList>
            <person name="Hedman E."/>
            <person name="Englund M."/>
            <person name="Stromberg M."/>
            <person name="Nyberg Akerstrom W."/>
            <person name="Nylinder S."/>
            <person name="Jareborg N."/>
            <person name="Kallberg Y."/>
            <person name="Kronander E."/>
        </authorList>
    </citation>
    <scope>NUCLEOTIDE SEQUENCE [LARGE SCALE GENOMIC DNA]</scope>
</reference>
<evidence type="ECO:0000256" key="1">
    <source>
        <dbReference type="ARBA" id="ARBA00010994"/>
    </source>
</evidence>
<comment type="similarity">
    <text evidence="1">Belongs to the TPPP family.</text>
</comment>
<protein>
    <submittedName>
        <fullName evidence="2">Uncharacterized protein</fullName>
    </submittedName>
</protein>
<dbReference type="SUPFAM" id="SSF47473">
    <property type="entry name" value="EF-hand"/>
    <property type="match status" value="1"/>
</dbReference>
<dbReference type="InterPro" id="IPR008907">
    <property type="entry name" value="TPP/p25"/>
</dbReference>
<organism evidence="2 3">
    <name type="scientific">Parnassius mnemosyne</name>
    <name type="common">clouded apollo</name>
    <dbReference type="NCBI Taxonomy" id="213953"/>
    <lineage>
        <taxon>Eukaryota</taxon>
        <taxon>Metazoa</taxon>
        <taxon>Ecdysozoa</taxon>
        <taxon>Arthropoda</taxon>
        <taxon>Hexapoda</taxon>
        <taxon>Insecta</taxon>
        <taxon>Pterygota</taxon>
        <taxon>Neoptera</taxon>
        <taxon>Endopterygota</taxon>
        <taxon>Lepidoptera</taxon>
        <taxon>Glossata</taxon>
        <taxon>Ditrysia</taxon>
        <taxon>Papilionoidea</taxon>
        <taxon>Papilionidae</taxon>
        <taxon>Parnassiinae</taxon>
        <taxon>Parnassini</taxon>
        <taxon>Parnassius</taxon>
        <taxon>Driopa</taxon>
    </lineage>
</organism>
<dbReference type="Proteomes" id="UP001314205">
    <property type="component" value="Unassembled WGS sequence"/>
</dbReference>
<evidence type="ECO:0000313" key="3">
    <source>
        <dbReference type="Proteomes" id="UP001314205"/>
    </source>
</evidence>
<proteinExistence type="inferred from homology"/>
<dbReference type="GO" id="GO:0015631">
    <property type="term" value="F:tubulin binding"/>
    <property type="evidence" value="ECO:0007669"/>
    <property type="project" value="InterPro"/>
</dbReference>
<dbReference type="Pfam" id="PF05517">
    <property type="entry name" value="p25-alpha"/>
    <property type="match status" value="1"/>
</dbReference>
<dbReference type="EMBL" id="CAVLGL010000137">
    <property type="protein sequence ID" value="CAK1602137.1"/>
    <property type="molecule type" value="Genomic_DNA"/>
</dbReference>
<dbReference type="Gene3D" id="1.10.238.10">
    <property type="entry name" value="EF-hand"/>
    <property type="match status" value="1"/>
</dbReference>
<dbReference type="GO" id="GO:0046785">
    <property type="term" value="P:microtubule polymerization"/>
    <property type="evidence" value="ECO:0007669"/>
    <property type="project" value="InterPro"/>
</dbReference>
<evidence type="ECO:0000313" key="2">
    <source>
        <dbReference type="EMBL" id="CAK1602137.1"/>
    </source>
</evidence>
<name>A0AAV1M664_9NEOP</name>
<dbReference type="InterPro" id="IPR011992">
    <property type="entry name" value="EF-hand-dom_pair"/>
</dbReference>
<gene>
    <name evidence="2" type="ORF">PARMNEM_LOCUS20677</name>
</gene>
<sequence length="106" mass="11988">MDAQFEKLVKMGKNTLDGLIQWMKDAKIIDGIKVTEEKAREVFSETTDPKNVNLDKFKEALTKLATDQKKTVEEFTKTLADEGPKFADALKAGASALKDFERYRKS</sequence>
<accession>A0AAV1M664</accession>
<keyword evidence="3" id="KW-1185">Reference proteome</keyword>
<dbReference type="AlphaFoldDB" id="A0AAV1M664"/>
<comment type="caution">
    <text evidence="2">The sequence shown here is derived from an EMBL/GenBank/DDBJ whole genome shotgun (WGS) entry which is preliminary data.</text>
</comment>